<dbReference type="Pfam" id="PF08378">
    <property type="entry name" value="NERD"/>
    <property type="match status" value="1"/>
</dbReference>
<dbReference type="AlphaFoldDB" id="A0A5D4NL79"/>
<evidence type="ECO:0000259" key="1">
    <source>
        <dbReference type="PROSITE" id="PS50965"/>
    </source>
</evidence>
<organism evidence="2 3">
    <name type="scientific">Rossellomorea vietnamensis</name>
    <dbReference type="NCBI Taxonomy" id="218284"/>
    <lineage>
        <taxon>Bacteria</taxon>
        <taxon>Bacillati</taxon>
        <taxon>Bacillota</taxon>
        <taxon>Bacilli</taxon>
        <taxon>Bacillales</taxon>
        <taxon>Bacillaceae</taxon>
        <taxon>Rossellomorea</taxon>
    </lineage>
</organism>
<sequence>MIIKKREKPIQMIKLEALDGRLSTDHEKKFMVRQHLSNRQAGYKGEQSLDYYLYFLPESKYHIFHGLRLFDGTHYFQIDTLLLSENFLLILEIKRMAGILKFEPQFNQFMRITEENVTEVFPDPIVQVKRQKFQLNRWLEYHNLSINLPLETLVISTSTKAILQTSLGDKTVQEKVVHKESLPFKINKLESNYSKARINQLDLQNLSQLLLKSHSPFNPDILNTYEITQSDILTGVHCPKCKHIPMIRQRGSWVCQACRLLSRIAHEKALTDYSLLINNKITNHQAREFLHIQSDSVTKRILNTACSGFHGERKSRIYTLDNHP</sequence>
<gene>
    <name evidence="2" type="ORF">FZC78_18830</name>
</gene>
<reference evidence="2 3" key="1">
    <citation type="submission" date="2019-08" db="EMBL/GenBank/DDBJ databases">
        <title>Bacillus genomes from the desert of Cuatro Cienegas, Coahuila.</title>
        <authorList>
            <person name="Olmedo-Alvarez G."/>
        </authorList>
    </citation>
    <scope>NUCLEOTIDE SEQUENCE [LARGE SCALE GENOMIC DNA]</scope>
    <source>
        <strain evidence="2 3">CH34_1T</strain>
    </source>
</reference>
<dbReference type="RefSeq" id="WP_148941621.1">
    <property type="nucleotide sequence ID" value="NZ_VTEI01000013.1"/>
</dbReference>
<accession>A0A5D4NL79</accession>
<dbReference type="OrthoDB" id="569879at2"/>
<dbReference type="PROSITE" id="PS50965">
    <property type="entry name" value="NERD"/>
    <property type="match status" value="1"/>
</dbReference>
<dbReference type="Proteomes" id="UP000322267">
    <property type="component" value="Unassembled WGS sequence"/>
</dbReference>
<comment type="caution">
    <text evidence="2">The sequence shown here is derived from an EMBL/GenBank/DDBJ whole genome shotgun (WGS) entry which is preliminary data.</text>
</comment>
<evidence type="ECO:0000313" key="2">
    <source>
        <dbReference type="EMBL" id="TYS14534.1"/>
    </source>
</evidence>
<dbReference type="EMBL" id="VTEI01000013">
    <property type="protein sequence ID" value="TYS14534.1"/>
    <property type="molecule type" value="Genomic_DNA"/>
</dbReference>
<dbReference type="InterPro" id="IPR011528">
    <property type="entry name" value="NERD"/>
</dbReference>
<name>A0A5D4NL79_9BACI</name>
<proteinExistence type="predicted"/>
<feature type="domain" description="NERD" evidence="1">
    <location>
        <begin position="41"/>
        <end position="158"/>
    </location>
</feature>
<evidence type="ECO:0000313" key="3">
    <source>
        <dbReference type="Proteomes" id="UP000322267"/>
    </source>
</evidence>
<protein>
    <submittedName>
        <fullName evidence="2">NERD domain-containing protein</fullName>
    </submittedName>
</protein>